<dbReference type="EMBL" id="JARIHO010000008">
    <property type="protein sequence ID" value="KAJ7356881.1"/>
    <property type="molecule type" value="Genomic_DNA"/>
</dbReference>
<keyword evidence="4" id="KW-1185">Reference proteome</keyword>
<feature type="compositionally biased region" description="Basic and acidic residues" evidence="1">
    <location>
        <begin position="856"/>
        <end position="877"/>
    </location>
</feature>
<feature type="compositionally biased region" description="Polar residues" evidence="1">
    <location>
        <begin position="285"/>
        <end position="301"/>
    </location>
</feature>
<comment type="caution">
    <text evidence="3">The sequence shown here is derived from an EMBL/GenBank/DDBJ whole genome shotgun (WGS) entry which is preliminary data.</text>
</comment>
<feature type="region of interest" description="Disordered" evidence="1">
    <location>
        <begin position="577"/>
        <end position="633"/>
    </location>
</feature>
<gene>
    <name evidence="3" type="ORF">DFH08DRAFT_850424</name>
</gene>
<feature type="compositionally biased region" description="Low complexity" evidence="1">
    <location>
        <begin position="910"/>
        <end position="942"/>
    </location>
</feature>
<protein>
    <recommendedName>
        <fullName evidence="2">GYF domain-containing protein</fullName>
    </recommendedName>
</protein>
<feature type="compositionally biased region" description="Low complexity" evidence="1">
    <location>
        <begin position="701"/>
        <end position="715"/>
    </location>
</feature>
<feature type="compositionally biased region" description="Pro residues" evidence="1">
    <location>
        <begin position="23"/>
        <end position="32"/>
    </location>
</feature>
<dbReference type="Gene3D" id="3.30.1490.40">
    <property type="match status" value="1"/>
</dbReference>
<feature type="domain" description="GYF" evidence="2">
    <location>
        <begin position="318"/>
        <end position="370"/>
    </location>
</feature>
<evidence type="ECO:0000313" key="4">
    <source>
        <dbReference type="Proteomes" id="UP001218218"/>
    </source>
</evidence>
<feature type="compositionally biased region" description="Polar residues" evidence="1">
    <location>
        <begin position="1013"/>
        <end position="1023"/>
    </location>
</feature>
<feature type="compositionally biased region" description="Low complexity" evidence="1">
    <location>
        <begin position="438"/>
        <end position="448"/>
    </location>
</feature>
<feature type="region of interest" description="Disordered" evidence="1">
    <location>
        <begin position="137"/>
        <end position="313"/>
    </location>
</feature>
<dbReference type="PANTHER" id="PTHR14445:SF36">
    <property type="entry name" value="FI03272P-RELATED"/>
    <property type="match status" value="1"/>
</dbReference>
<feature type="region of interest" description="Disordered" evidence="1">
    <location>
        <begin position="1"/>
        <end position="63"/>
    </location>
</feature>
<dbReference type="GO" id="GO:0005829">
    <property type="term" value="C:cytosol"/>
    <property type="evidence" value="ECO:0007669"/>
    <property type="project" value="TreeGrafter"/>
</dbReference>
<evidence type="ECO:0000259" key="2">
    <source>
        <dbReference type="PROSITE" id="PS50829"/>
    </source>
</evidence>
<evidence type="ECO:0000313" key="3">
    <source>
        <dbReference type="EMBL" id="KAJ7356881.1"/>
    </source>
</evidence>
<dbReference type="SUPFAM" id="SSF55277">
    <property type="entry name" value="GYF domain"/>
    <property type="match status" value="1"/>
</dbReference>
<dbReference type="AlphaFoldDB" id="A0AAD7EYG2"/>
<feature type="compositionally biased region" description="Low complexity" evidence="1">
    <location>
        <begin position="881"/>
        <end position="892"/>
    </location>
</feature>
<proteinExistence type="predicted"/>
<feature type="compositionally biased region" description="Basic and acidic residues" evidence="1">
    <location>
        <begin position="157"/>
        <end position="172"/>
    </location>
</feature>
<dbReference type="InterPro" id="IPR051640">
    <property type="entry name" value="GRB10-interact_GYF"/>
</dbReference>
<feature type="compositionally biased region" description="Pro residues" evidence="1">
    <location>
        <begin position="997"/>
        <end position="1009"/>
    </location>
</feature>
<sequence length="1174" mass="122813">MSTIHSSTMQFGPEWMRAKPTKPQGPSPPPATAPAAGASSYSALVSPAPPPPTEKRDETHPFRYSRDEMLKIYRDGGGKGGLGLEVERYEGIVREIGSEPVGLREMSENEKKLFAGSLNSELRRRQSIDYLSPLAIQTTGDRPRLPHSASSGTGSPLRERFGGLSMRRRESSDQLSALPPRKLSLSGTQGPLSPRDAALPSPRTRIGHTPTFDGVLNGGESWVARRRASEAKAVARDADHHDGPRPEIREEDEDANVDSGGGNAASQEIPQANASPPRDPPAASQPKTAYSPHVQNGSDPTPTAVPNGPPSGIRDLASVQWSYLDPQGQLQGPFRADLMQKWFDDGYFTPELLMKRTHVDVDWVAVGELAEIARKSGSDKLFLAPPAPPGPPGLVRPADLPGQPFAPPGEQKNAFNSPLQPAPIRTLLSSTLDVFAGSSNHSDSPSSSFGAGRFGNGSPDSHGFGGRANNQYPTDPAVGSRFGVVASDSSSALHRNAFGDPSLEPAGPNSRFGGGGVGDVYAGNGYSPSQGPWQASSSNPLASTFDSLNSGFGASSSNLGSLGQGVLGQANSFGHIRTQDSPFAGEAAPTSFPDYTGSQQLGGASYGPGQQYSHLHGSPYTPQQSPAAVFGQPTKSILPQPVIAQASGLPAAPTQSPWGAVPDASSARRAGVPFDAVRPALHNNNGANNAPAAVQTSPWGAPATQTQAQAQTNEQPTHWYAASQGLIEEQWQEERGHSLTFSNLGQHNQQFTTSVPDEGPKVPAAVVKEAAPQLPVSSNANTEVPATVKPAAAPPQPVKARTKSNAQQPVAQVQAPITPVTPVAESTPAVAPKAAWTKEEEAKRPKPSGVTLSLRDIQEAEAKKAEARKVAERDRAALQRASSSTAPAPEEAQPFTASWGLPTSQTGVRAAPAKEPAGAAGSTPGAATAVWTNATAKPTTTKKTMKEIQEEEEKRKKLASKETAAQAARRAYAESTSKAPPPAAPGAAWTTVGAPKPTNPTPTPAPVRPPITQAASSTSTSVPRANGVATPRPAPAPAKAPAPRVEDYPATASHEFVRWLNDSLKGLNSSVNVEEIMSMLLSFPLDPDQSTVELISDLIYANSTTLDGRRFAAEFVSKRKADAASRPKGASVSGPGAGKQISIADVVKSQPKAPAANEWGGFKVVNKKKKGGRS</sequence>
<feature type="compositionally biased region" description="Low complexity" evidence="1">
    <location>
        <begin position="985"/>
        <end position="996"/>
    </location>
</feature>
<dbReference type="InterPro" id="IPR003169">
    <property type="entry name" value="GYF"/>
</dbReference>
<dbReference type="Proteomes" id="UP001218218">
    <property type="component" value="Unassembled WGS sequence"/>
</dbReference>
<feature type="region of interest" description="Disordered" evidence="1">
    <location>
        <begin position="437"/>
        <end position="473"/>
    </location>
</feature>
<dbReference type="PANTHER" id="PTHR14445">
    <property type="entry name" value="GRB10 INTERACTING GYF PROTEIN"/>
    <property type="match status" value="1"/>
</dbReference>
<organism evidence="3 4">
    <name type="scientific">Mycena albidolilacea</name>
    <dbReference type="NCBI Taxonomy" id="1033008"/>
    <lineage>
        <taxon>Eukaryota</taxon>
        <taxon>Fungi</taxon>
        <taxon>Dikarya</taxon>
        <taxon>Basidiomycota</taxon>
        <taxon>Agaricomycotina</taxon>
        <taxon>Agaricomycetes</taxon>
        <taxon>Agaricomycetidae</taxon>
        <taxon>Agaricales</taxon>
        <taxon>Marasmiineae</taxon>
        <taxon>Mycenaceae</taxon>
        <taxon>Mycena</taxon>
    </lineage>
</organism>
<dbReference type="CDD" id="cd00072">
    <property type="entry name" value="GYF"/>
    <property type="match status" value="1"/>
</dbReference>
<feature type="compositionally biased region" description="Polar residues" evidence="1">
    <location>
        <begin position="264"/>
        <end position="274"/>
    </location>
</feature>
<reference evidence="3" key="1">
    <citation type="submission" date="2023-03" db="EMBL/GenBank/DDBJ databases">
        <title>Massive genome expansion in bonnet fungi (Mycena s.s.) driven by repeated elements and novel gene families across ecological guilds.</title>
        <authorList>
            <consortium name="Lawrence Berkeley National Laboratory"/>
            <person name="Harder C.B."/>
            <person name="Miyauchi S."/>
            <person name="Viragh M."/>
            <person name="Kuo A."/>
            <person name="Thoen E."/>
            <person name="Andreopoulos B."/>
            <person name="Lu D."/>
            <person name="Skrede I."/>
            <person name="Drula E."/>
            <person name="Henrissat B."/>
            <person name="Morin E."/>
            <person name="Kohler A."/>
            <person name="Barry K."/>
            <person name="LaButti K."/>
            <person name="Morin E."/>
            <person name="Salamov A."/>
            <person name="Lipzen A."/>
            <person name="Mereny Z."/>
            <person name="Hegedus B."/>
            <person name="Baldrian P."/>
            <person name="Stursova M."/>
            <person name="Weitz H."/>
            <person name="Taylor A."/>
            <person name="Grigoriev I.V."/>
            <person name="Nagy L.G."/>
            <person name="Martin F."/>
            <person name="Kauserud H."/>
        </authorList>
    </citation>
    <scope>NUCLEOTIDE SEQUENCE</scope>
    <source>
        <strain evidence="3">CBHHK002</strain>
    </source>
</reference>
<dbReference type="InterPro" id="IPR035445">
    <property type="entry name" value="GYF-like_dom_sf"/>
</dbReference>
<dbReference type="Pfam" id="PF02213">
    <property type="entry name" value="GYF"/>
    <property type="match status" value="1"/>
</dbReference>
<dbReference type="SMART" id="SM00444">
    <property type="entry name" value="GYF"/>
    <property type="match status" value="1"/>
</dbReference>
<feature type="region of interest" description="Disordered" evidence="1">
    <location>
        <begin position="496"/>
        <end position="516"/>
    </location>
</feature>
<feature type="compositionally biased region" description="Polar residues" evidence="1">
    <location>
        <begin position="596"/>
        <end position="613"/>
    </location>
</feature>
<feature type="region of interest" description="Disordered" evidence="1">
    <location>
        <begin position="696"/>
        <end position="715"/>
    </location>
</feature>
<feature type="compositionally biased region" description="Low complexity" evidence="1">
    <location>
        <begin position="806"/>
        <end position="820"/>
    </location>
</feature>
<feature type="compositionally biased region" description="Polar residues" evidence="1">
    <location>
        <begin position="1"/>
        <end position="10"/>
    </location>
</feature>
<dbReference type="PROSITE" id="PS50829">
    <property type="entry name" value="GYF"/>
    <property type="match status" value="1"/>
</dbReference>
<feature type="compositionally biased region" description="Low complexity" evidence="1">
    <location>
        <begin position="961"/>
        <end position="976"/>
    </location>
</feature>
<feature type="compositionally biased region" description="Basic and acidic residues" evidence="1">
    <location>
        <begin position="227"/>
        <end position="248"/>
    </location>
</feature>
<feature type="compositionally biased region" description="Low complexity" evidence="1">
    <location>
        <begin position="33"/>
        <end position="43"/>
    </location>
</feature>
<evidence type="ECO:0000256" key="1">
    <source>
        <dbReference type="SAM" id="MobiDB-lite"/>
    </source>
</evidence>
<feature type="region of interest" description="Disordered" evidence="1">
    <location>
        <begin position="773"/>
        <end position="1044"/>
    </location>
</feature>
<name>A0AAD7EYG2_9AGAR</name>
<accession>A0AAD7EYG2</accession>
<feature type="compositionally biased region" description="Basic and acidic residues" evidence="1">
    <location>
        <begin position="944"/>
        <end position="955"/>
    </location>
</feature>
<feature type="compositionally biased region" description="Basic and acidic residues" evidence="1">
    <location>
        <begin position="53"/>
        <end position="63"/>
    </location>
</feature>